<proteinExistence type="predicted"/>
<evidence type="ECO:0000259" key="1">
    <source>
        <dbReference type="Pfam" id="PF14470"/>
    </source>
</evidence>
<protein>
    <recommendedName>
        <fullName evidence="1">YokE-like PH domain-containing protein</fullName>
    </recommendedName>
</protein>
<dbReference type="AlphaFoldDB" id="A0A078MA97"/>
<reference evidence="2" key="1">
    <citation type="submission" date="2014-07" db="EMBL/GenBank/DDBJ databases">
        <authorList>
            <person name="Urmite Genomes Urmite Genomes"/>
        </authorList>
    </citation>
    <scope>NUCLEOTIDE SEQUENCE</scope>
    <source>
        <strain evidence="2">13S34_air</strain>
    </source>
</reference>
<accession>A0A078MA97</accession>
<sequence>MRNEQDALSLVRASLKEDEEVRQSLFGTVHLPFMSARKKRKGLLVATNQRLAFYTQQFGTETFEPYDYKEIDAVETRHHYAHGQQVVVQQDGQEQILSAIESANIFDCVNFIQQKI</sequence>
<dbReference type="PATRIC" id="fig|1461583.4.peg.922"/>
<dbReference type="InterPro" id="IPR039519">
    <property type="entry name" value="YokE-like_PH"/>
</dbReference>
<feature type="domain" description="YokE-like PH" evidence="1">
    <location>
        <begin position="15"/>
        <end position="113"/>
    </location>
</feature>
<gene>
    <name evidence="2" type="ORF">BN1050_00961</name>
</gene>
<organism evidence="2">
    <name type="scientific">Metalysinibacillus saudimassiliensis</name>
    <dbReference type="NCBI Taxonomy" id="1461583"/>
    <lineage>
        <taxon>Bacteria</taxon>
        <taxon>Bacillati</taxon>
        <taxon>Bacillota</taxon>
        <taxon>Bacilli</taxon>
        <taxon>Bacillales</taxon>
        <taxon>Caryophanaceae</taxon>
        <taxon>Metalysinibacillus</taxon>
    </lineage>
</organism>
<evidence type="ECO:0000313" key="2">
    <source>
        <dbReference type="EMBL" id="CEA01596.1"/>
    </source>
</evidence>
<dbReference type="EMBL" id="LN483074">
    <property type="protein sequence ID" value="CEA01596.1"/>
    <property type="molecule type" value="Genomic_DNA"/>
</dbReference>
<dbReference type="HOGENOM" id="CLU_168924_0_0_9"/>
<name>A0A078MA97_9BACL</name>
<dbReference type="Pfam" id="PF14470">
    <property type="entry name" value="bPH_3"/>
    <property type="match status" value="1"/>
</dbReference>